<organism evidence="1 2">
    <name type="scientific">Vermiconidia calcicola</name>
    <dbReference type="NCBI Taxonomy" id="1690605"/>
    <lineage>
        <taxon>Eukaryota</taxon>
        <taxon>Fungi</taxon>
        <taxon>Dikarya</taxon>
        <taxon>Ascomycota</taxon>
        <taxon>Pezizomycotina</taxon>
        <taxon>Dothideomycetes</taxon>
        <taxon>Dothideomycetidae</taxon>
        <taxon>Mycosphaerellales</taxon>
        <taxon>Extremaceae</taxon>
        <taxon>Vermiconidia</taxon>
    </lineage>
</organism>
<evidence type="ECO:0000313" key="1">
    <source>
        <dbReference type="EMBL" id="KAK3710478.1"/>
    </source>
</evidence>
<keyword evidence="2" id="KW-1185">Reference proteome</keyword>
<sequence>MGKLIKNHWARLICLTAAIYQIAAALEGFFWPKFFFDFYTKNFDKAVKPYPILQTLNLLLGIISVAYEWPLKYVAGTSIHRSMEVRMVWLPLASLTSILLYQATNPALYYLIGLAAYFWAYAEGEVICATPWTLPARRRQRLEKA</sequence>
<dbReference type="EMBL" id="JAUTXU010000084">
    <property type="protein sequence ID" value="KAK3710478.1"/>
    <property type="molecule type" value="Genomic_DNA"/>
</dbReference>
<dbReference type="Proteomes" id="UP001281147">
    <property type="component" value="Unassembled WGS sequence"/>
</dbReference>
<comment type="caution">
    <text evidence="1">The sequence shown here is derived from an EMBL/GenBank/DDBJ whole genome shotgun (WGS) entry which is preliminary data.</text>
</comment>
<accession>A0ACC3N6N5</accession>
<proteinExistence type="predicted"/>
<name>A0ACC3N6N5_9PEZI</name>
<evidence type="ECO:0000313" key="2">
    <source>
        <dbReference type="Proteomes" id="UP001281147"/>
    </source>
</evidence>
<gene>
    <name evidence="1" type="ORF">LTR37_010321</name>
</gene>
<protein>
    <submittedName>
        <fullName evidence="1">Uncharacterized protein</fullName>
    </submittedName>
</protein>
<reference evidence="1" key="1">
    <citation type="submission" date="2023-07" db="EMBL/GenBank/DDBJ databases">
        <title>Black Yeasts Isolated from many extreme environments.</title>
        <authorList>
            <person name="Coleine C."/>
            <person name="Stajich J.E."/>
            <person name="Selbmann L."/>
        </authorList>
    </citation>
    <scope>NUCLEOTIDE SEQUENCE</scope>
    <source>
        <strain evidence="1">CCFEE 5714</strain>
    </source>
</reference>